<dbReference type="OrthoDB" id="9782128at2"/>
<dbReference type="GeneID" id="96669173"/>
<dbReference type="EMBL" id="AZES01000129">
    <property type="protein sequence ID" value="KRL29315.1"/>
    <property type="molecule type" value="Genomic_DNA"/>
</dbReference>
<comment type="caution">
    <text evidence="1">The sequence shown here is derived from an EMBL/GenBank/DDBJ whole genome shotgun (WGS) entry which is preliminary data.</text>
</comment>
<reference evidence="1 2" key="1">
    <citation type="journal article" date="2015" name="Genome Announc.">
        <title>Expanding the biotechnology potential of lactobacilli through comparative genomics of 213 strains and associated genera.</title>
        <authorList>
            <person name="Sun Z."/>
            <person name="Harris H.M."/>
            <person name="McCann A."/>
            <person name="Guo C."/>
            <person name="Argimon S."/>
            <person name="Zhang W."/>
            <person name="Yang X."/>
            <person name="Jeffery I.B."/>
            <person name="Cooney J.C."/>
            <person name="Kagawa T.F."/>
            <person name="Liu W."/>
            <person name="Song Y."/>
            <person name="Salvetti E."/>
            <person name="Wrobel A."/>
            <person name="Rasinkangas P."/>
            <person name="Parkhill J."/>
            <person name="Rea M.C."/>
            <person name="O'Sullivan O."/>
            <person name="Ritari J."/>
            <person name="Douillard F.P."/>
            <person name="Paul Ross R."/>
            <person name="Yang R."/>
            <person name="Briner A.E."/>
            <person name="Felis G.E."/>
            <person name="de Vos W.M."/>
            <person name="Barrangou R."/>
            <person name="Klaenhammer T.R."/>
            <person name="Caufield P.W."/>
            <person name="Cui Y."/>
            <person name="Zhang H."/>
            <person name="O'Toole P.W."/>
        </authorList>
    </citation>
    <scope>NUCLEOTIDE SEQUENCE [LARGE SCALE GENOMIC DNA]</scope>
    <source>
        <strain evidence="1 2">DSM 13238</strain>
    </source>
</reference>
<name>A0A0R1PJL0_9LACO</name>
<sequence length="61" mass="7055">MSDFDYETGSEIIDCVSFVLDKYKDKYDCIGCVTHGQVIRWMTGMDMSSSMPYCGIYQVKY</sequence>
<evidence type="ECO:0000313" key="1">
    <source>
        <dbReference type="EMBL" id="KRL29315.1"/>
    </source>
</evidence>
<dbReference type="AlphaFoldDB" id="A0A0R1PJL0"/>
<evidence type="ECO:0008006" key="3">
    <source>
        <dbReference type="Google" id="ProtNLM"/>
    </source>
</evidence>
<proteinExistence type="predicted"/>
<protein>
    <recommendedName>
        <fullName evidence="3">Phosphoglycerate mutase</fullName>
    </recommendedName>
</protein>
<dbReference type="RefSeq" id="WP_148299228.1">
    <property type="nucleotide sequence ID" value="NZ_AZES01000129.1"/>
</dbReference>
<accession>A0A0R1PJL0</accession>
<gene>
    <name evidence="1" type="ORF">FD33_GL001002</name>
</gene>
<dbReference type="Proteomes" id="UP000051908">
    <property type="component" value="Unassembled WGS sequence"/>
</dbReference>
<dbReference type="PATRIC" id="fig|1122151.5.peg.1039"/>
<keyword evidence="2" id="KW-1185">Reference proteome</keyword>
<evidence type="ECO:0000313" key="2">
    <source>
        <dbReference type="Proteomes" id="UP000051908"/>
    </source>
</evidence>
<organism evidence="1 2">
    <name type="scientific">Companilactobacillus paralimentarius DSM 13238 = JCM 10415</name>
    <dbReference type="NCBI Taxonomy" id="1122151"/>
    <lineage>
        <taxon>Bacteria</taxon>
        <taxon>Bacillati</taxon>
        <taxon>Bacillota</taxon>
        <taxon>Bacilli</taxon>
        <taxon>Lactobacillales</taxon>
        <taxon>Lactobacillaceae</taxon>
        <taxon>Companilactobacillus</taxon>
    </lineage>
</organism>